<proteinExistence type="predicted"/>
<dbReference type="InterPro" id="IPR029058">
    <property type="entry name" value="AB_hydrolase_fold"/>
</dbReference>
<comment type="caution">
    <text evidence="2">The sequence shown here is derived from an EMBL/GenBank/DDBJ whole genome shotgun (WGS) entry which is preliminary data.</text>
</comment>
<evidence type="ECO:0000313" key="2">
    <source>
        <dbReference type="EMBL" id="EJF38902.1"/>
    </source>
</evidence>
<evidence type="ECO:0000259" key="1">
    <source>
        <dbReference type="Pfam" id="PF12146"/>
    </source>
</evidence>
<organism evidence="2 3">
    <name type="scientific">Actinomyces massiliensis F0489</name>
    <dbReference type="NCBI Taxonomy" id="1125718"/>
    <lineage>
        <taxon>Bacteria</taxon>
        <taxon>Bacillati</taxon>
        <taxon>Actinomycetota</taxon>
        <taxon>Actinomycetes</taxon>
        <taxon>Actinomycetales</taxon>
        <taxon>Actinomycetaceae</taxon>
        <taxon>Actinomyces</taxon>
    </lineage>
</organism>
<reference evidence="2 3" key="1">
    <citation type="submission" date="2012-05" db="EMBL/GenBank/DDBJ databases">
        <authorList>
            <person name="Harkins D.M."/>
            <person name="Madupu R."/>
            <person name="Durkin A.S."/>
            <person name="Torralba M."/>
            <person name="Methe B."/>
            <person name="Sutton G.G."/>
            <person name="Nelson K.E."/>
        </authorList>
    </citation>
    <scope>NUCLEOTIDE SEQUENCE [LARGE SCALE GENOMIC DNA]</scope>
    <source>
        <strain evidence="2 3">F0489</strain>
    </source>
</reference>
<dbReference type="Gene3D" id="3.40.50.1820">
    <property type="entry name" value="alpha/beta hydrolase"/>
    <property type="match status" value="1"/>
</dbReference>
<dbReference type="AlphaFoldDB" id="J0N3D7"/>
<dbReference type="InterPro" id="IPR022742">
    <property type="entry name" value="Hydrolase_4"/>
</dbReference>
<protein>
    <recommendedName>
        <fullName evidence="1">Serine aminopeptidase S33 domain-containing protein</fullName>
    </recommendedName>
</protein>
<dbReference type="SUPFAM" id="SSF53474">
    <property type="entry name" value="alpha/beta-Hydrolases"/>
    <property type="match status" value="1"/>
</dbReference>
<name>J0N3D7_9ACTO</name>
<dbReference type="PATRIC" id="fig|1125718.3.peg.2372"/>
<evidence type="ECO:0000313" key="3">
    <source>
        <dbReference type="Proteomes" id="UP000002941"/>
    </source>
</evidence>
<dbReference type="Pfam" id="PF12146">
    <property type="entry name" value="Hydrolase_4"/>
    <property type="match status" value="1"/>
</dbReference>
<dbReference type="EMBL" id="AKFT01000184">
    <property type="protein sequence ID" value="EJF38902.1"/>
    <property type="molecule type" value="Genomic_DNA"/>
</dbReference>
<dbReference type="Proteomes" id="UP000002941">
    <property type="component" value="Unassembled WGS sequence"/>
</dbReference>
<keyword evidence="3" id="KW-1185">Reference proteome</keyword>
<accession>J0N3D7</accession>
<feature type="domain" description="Serine aminopeptidase S33" evidence="1">
    <location>
        <begin position="2"/>
        <end position="36"/>
    </location>
</feature>
<gene>
    <name evidence="2" type="ORF">HMPREF1318_2331</name>
</gene>
<sequence length="41" mass="4336">MYFVLGASAGGTAVIRFALAHPGHTKGLILCSPAMHRIWAL</sequence>